<sequence length="125" mass="13196">MILIQTPDAAPPGGHYSQAVVHEKTAYLAGILPILPDGTKLTDGSITAQTEAVLANLKAILAAAGSSPNEVIHVRIYLTDIAEWGTINALYADFFGTYKPARAVVPVPTLHYGFKLELEAVAGVL</sequence>
<dbReference type="PANTHER" id="PTHR11803">
    <property type="entry name" value="2-IMINOBUTANOATE/2-IMINOPROPANOATE DEAMINASE RIDA"/>
    <property type="match status" value="1"/>
</dbReference>
<dbReference type="EMBL" id="JAFMYU010000032">
    <property type="protein sequence ID" value="MBO0934508.1"/>
    <property type="molecule type" value="Genomic_DNA"/>
</dbReference>
<dbReference type="InterPro" id="IPR035959">
    <property type="entry name" value="RutC-like_sf"/>
</dbReference>
<name>A0A939K2F4_9BACT</name>
<evidence type="ECO:0000313" key="2">
    <source>
        <dbReference type="EMBL" id="MBO0934508.1"/>
    </source>
</evidence>
<reference evidence="2 3" key="1">
    <citation type="submission" date="2021-03" db="EMBL/GenBank/DDBJ databases">
        <title>Fibrella sp. HMF5036 genome sequencing and assembly.</title>
        <authorList>
            <person name="Kang H."/>
            <person name="Kim H."/>
            <person name="Bae S."/>
            <person name="Joh K."/>
        </authorList>
    </citation>
    <scope>NUCLEOTIDE SEQUENCE [LARGE SCALE GENOMIC DNA]</scope>
    <source>
        <strain evidence="2 3">HMF5036</strain>
    </source>
</reference>
<evidence type="ECO:0000256" key="1">
    <source>
        <dbReference type="ARBA" id="ARBA00010552"/>
    </source>
</evidence>
<proteinExistence type="inferred from homology"/>
<dbReference type="GO" id="GO:0005829">
    <property type="term" value="C:cytosol"/>
    <property type="evidence" value="ECO:0007669"/>
    <property type="project" value="TreeGrafter"/>
</dbReference>
<keyword evidence="3" id="KW-1185">Reference proteome</keyword>
<dbReference type="RefSeq" id="WP_207338472.1">
    <property type="nucleotide sequence ID" value="NZ_JAFMYU010000032.1"/>
</dbReference>
<gene>
    <name evidence="2" type="ORF">J2I48_26090</name>
</gene>
<dbReference type="CDD" id="cd00448">
    <property type="entry name" value="YjgF_YER057c_UK114_family"/>
    <property type="match status" value="1"/>
</dbReference>
<protein>
    <submittedName>
        <fullName evidence="2">RidA family protein</fullName>
    </submittedName>
</protein>
<organism evidence="2 3">
    <name type="scientific">Fibrella aquatilis</name>
    <dbReference type="NCBI Taxonomy" id="2817059"/>
    <lineage>
        <taxon>Bacteria</taxon>
        <taxon>Pseudomonadati</taxon>
        <taxon>Bacteroidota</taxon>
        <taxon>Cytophagia</taxon>
        <taxon>Cytophagales</taxon>
        <taxon>Spirosomataceae</taxon>
        <taxon>Fibrella</taxon>
    </lineage>
</organism>
<evidence type="ECO:0000313" key="3">
    <source>
        <dbReference type="Proteomes" id="UP000664795"/>
    </source>
</evidence>
<dbReference type="NCBIfam" id="TIGR00004">
    <property type="entry name" value="Rid family detoxifying hydrolase"/>
    <property type="match status" value="1"/>
</dbReference>
<dbReference type="FunFam" id="3.30.1330.40:FF:000001">
    <property type="entry name" value="L-PSP family endoribonuclease"/>
    <property type="match status" value="1"/>
</dbReference>
<dbReference type="SUPFAM" id="SSF55298">
    <property type="entry name" value="YjgF-like"/>
    <property type="match status" value="1"/>
</dbReference>
<comment type="caution">
    <text evidence="2">The sequence shown here is derived from an EMBL/GenBank/DDBJ whole genome shotgun (WGS) entry which is preliminary data.</text>
</comment>
<accession>A0A939K2F4</accession>
<dbReference type="PANTHER" id="PTHR11803:SF58">
    <property type="entry name" value="PROTEIN HMF1-RELATED"/>
    <property type="match status" value="1"/>
</dbReference>
<dbReference type="Proteomes" id="UP000664795">
    <property type="component" value="Unassembled WGS sequence"/>
</dbReference>
<dbReference type="Pfam" id="PF01042">
    <property type="entry name" value="Ribonuc_L-PSP"/>
    <property type="match status" value="1"/>
</dbReference>
<dbReference type="Gene3D" id="3.30.1330.40">
    <property type="entry name" value="RutC-like"/>
    <property type="match status" value="1"/>
</dbReference>
<dbReference type="AlphaFoldDB" id="A0A939K2F4"/>
<comment type="similarity">
    <text evidence="1">Belongs to the RutC family.</text>
</comment>
<dbReference type="GO" id="GO:0019239">
    <property type="term" value="F:deaminase activity"/>
    <property type="evidence" value="ECO:0007669"/>
    <property type="project" value="TreeGrafter"/>
</dbReference>
<dbReference type="InterPro" id="IPR006175">
    <property type="entry name" value="YjgF/YER057c/UK114"/>
</dbReference>
<dbReference type="InterPro" id="IPR006056">
    <property type="entry name" value="RidA"/>
</dbReference>